<protein>
    <recommendedName>
        <fullName evidence="3">DUF4298 domain-containing protein</fullName>
    </recommendedName>
</protein>
<dbReference type="PaxDb" id="166486-ERS852572_03569"/>
<dbReference type="Proteomes" id="UP000095350">
    <property type="component" value="Unassembled WGS sequence"/>
</dbReference>
<dbReference type="RefSeq" id="WP_055195987.1">
    <property type="nucleotide sequence ID" value="NZ_CABIYH010000041.1"/>
</dbReference>
<reference evidence="1 2" key="1">
    <citation type="submission" date="2015-09" db="EMBL/GenBank/DDBJ databases">
        <authorList>
            <consortium name="Pathogen Informatics"/>
        </authorList>
    </citation>
    <scope>NUCLEOTIDE SEQUENCE [LARGE SCALE GENOMIC DNA]</scope>
    <source>
        <strain evidence="1 2">2789STDY5834960</strain>
    </source>
</reference>
<dbReference type="STRING" id="166486.ERS852572_03569"/>
<evidence type="ECO:0000313" key="1">
    <source>
        <dbReference type="EMBL" id="CUN30921.1"/>
    </source>
</evidence>
<dbReference type="OrthoDB" id="9924869at2"/>
<gene>
    <name evidence="1" type="ORF">ERS852572_03569</name>
</gene>
<dbReference type="EMBL" id="CYXZ01000041">
    <property type="protein sequence ID" value="CUN30921.1"/>
    <property type="molecule type" value="Genomic_DNA"/>
</dbReference>
<evidence type="ECO:0000313" key="2">
    <source>
        <dbReference type="Proteomes" id="UP000095350"/>
    </source>
</evidence>
<organism evidence="1 2">
    <name type="scientific">Roseburia intestinalis</name>
    <dbReference type="NCBI Taxonomy" id="166486"/>
    <lineage>
        <taxon>Bacteria</taxon>
        <taxon>Bacillati</taxon>
        <taxon>Bacillota</taxon>
        <taxon>Clostridia</taxon>
        <taxon>Lachnospirales</taxon>
        <taxon>Lachnospiraceae</taxon>
        <taxon>Roseburia</taxon>
    </lineage>
</organism>
<dbReference type="AlphaFoldDB" id="A0A173VUM7"/>
<evidence type="ECO:0008006" key="3">
    <source>
        <dbReference type="Google" id="ProtNLM"/>
    </source>
</evidence>
<proteinExistence type="predicted"/>
<sequence>MDIEESFVPQEIKDKIEMLNKMIGEAESLNKEITEWYHEALLDMDSELNVDDELFDASNALSVEGIDFNAIMEGLSIVSIFIETYGERKNE</sequence>
<name>A0A173VUM7_9FIRM</name>
<accession>A0A173VUM7</accession>